<dbReference type="InterPro" id="IPR036704">
    <property type="entry name" value="RraA/RraA-like_sf"/>
</dbReference>
<evidence type="ECO:0000256" key="6">
    <source>
        <dbReference type="ARBA" id="ARBA00023239"/>
    </source>
</evidence>
<feature type="binding site" evidence="9">
    <location>
        <begin position="101"/>
        <end position="104"/>
    </location>
    <ligand>
        <name>substrate</name>
    </ligand>
</feature>
<dbReference type="SUPFAM" id="SSF89562">
    <property type="entry name" value="RraA-like"/>
    <property type="match status" value="1"/>
</dbReference>
<dbReference type="CDD" id="cd16841">
    <property type="entry name" value="RraA_family"/>
    <property type="match status" value="1"/>
</dbReference>
<dbReference type="GO" id="GO:0051252">
    <property type="term" value="P:regulation of RNA metabolic process"/>
    <property type="evidence" value="ECO:0007669"/>
    <property type="project" value="InterPro"/>
</dbReference>
<evidence type="ECO:0000256" key="4">
    <source>
        <dbReference type="ARBA" id="ARBA00011233"/>
    </source>
</evidence>
<dbReference type="AlphaFoldDB" id="A0A2S0IDC0"/>
<evidence type="ECO:0000256" key="3">
    <source>
        <dbReference type="ARBA" id="ARBA00008621"/>
    </source>
</evidence>
<evidence type="ECO:0000256" key="2">
    <source>
        <dbReference type="ARBA" id="ARBA00001968"/>
    </source>
</evidence>
<reference evidence="11 12" key="1">
    <citation type="submission" date="2017-09" db="EMBL/GenBank/DDBJ databases">
        <title>Genomic, metabolic, and phenotypic characteristics of bacterial isolates from the natural microbiome of the model nematode Caenorhabditis elegans.</title>
        <authorList>
            <person name="Zimmermann J."/>
            <person name="Obeng N."/>
            <person name="Yang W."/>
            <person name="Obeng O."/>
            <person name="Kissoyan K."/>
            <person name="Pees B."/>
            <person name="Dirksen P."/>
            <person name="Hoppner M."/>
            <person name="Franke A."/>
            <person name="Rosenstiel P."/>
            <person name="Leippe M."/>
            <person name="Dierking K."/>
            <person name="Kaleta C."/>
            <person name="Schulenburg H."/>
        </authorList>
    </citation>
    <scope>NUCLEOTIDE SEQUENCE [LARGE SCALE GENOMIC DNA]</scope>
    <source>
        <strain evidence="11 12">MYb73</strain>
    </source>
</reference>
<dbReference type="InterPro" id="IPR010203">
    <property type="entry name" value="RraA"/>
</dbReference>
<protein>
    <recommendedName>
        <fullName evidence="10">4-hydroxy-4-methyl-2-oxoglutarate aldolase</fullName>
        <shortName evidence="10">HMG aldolase</shortName>
        <ecNumber evidence="10">4.1.1.112</ecNumber>
        <ecNumber evidence="10">4.1.3.17</ecNumber>
    </recommendedName>
    <alternativeName>
        <fullName evidence="10">Oxaloacetate decarboxylase</fullName>
    </alternativeName>
</protein>
<comment type="catalytic activity">
    <reaction evidence="1 10">
        <text>4-hydroxy-4-methyl-2-oxoglutarate = 2 pyruvate</text>
        <dbReference type="Rhea" id="RHEA:22748"/>
        <dbReference type="ChEBI" id="CHEBI:15361"/>
        <dbReference type="ChEBI" id="CHEBI:58276"/>
        <dbReference type="EC" id="4.1.3.17"/>
    </reaction>
</comment>
<evidence type="ECO:0000256" key="8">
    <source>
        <dbReference type="ARBA" id="ARBA00047973"/>
    </source>
</evidence>
<comment type="catalytic activity">
    <reaction evidence="8 10">
        <text>oxaloacetate + H(+) = pyruvate + CO2</text>
        <dbReference type="Rhea" id="RHEA:15641"/>
        <dbReference type="ChEBI" id="CHEBI:15361"/>
        <dbReference type="ChEBI" id="CHEBI:15378"/>
        <dbReference type="ChEBI" id="CHEBI:16452"/>
        <dbReference type="ChEBI" id="CHEBI:16526"/>
        <dbReference type="EC" id="4.1.1.112"/>
    </reaction>
</comment>
<dbReference type="GO" id="GO:0008948">
    <property type="term" value="F:oxaloacetate decarboxylase activity"/>
    <property type="evidence" value="ECO:0007669"/>
    <property type="project" value="UniProtKB-EC"/>
</dbReference>
<evidence type="ECO:0000313" key="11">
    <source>
        <dbReference type="EMBL" id="AVJ30031.1"/>
    </source>
</evidence>
<evidence type="ECO:0000256" key="10">
    <source>
        <dbReference type="RuleBase" id="RU004338"/>
    </source>
</evidence>
<feature type="binding site" evidence="9">
    <location>
        <position position="124"/>
    </location>
    <ligand>
        <name>Mg(2+)</name>
        <dbReference type="ChEBI" id="CHEBI:18420"/>
    </ligand>
</feature>
<proteinExistence type="inferred from homology"/>
<evidence type="ECO:0000256" key="5">
    <source>
        <dbReference type="ARBA" id="ARBA00022723"/>
    </source>
</evidence>
<sequence length="189" mass="19659">MARCAMTTPFTPPSYSSAPDVNWTTADLCDTCMGQADWDLRVLPPVFRAFGGRSWYFGEVVAVPSPTADGALSLAGLLAEPGLGRVLVVDGLGSAAHAILGDRMAGMGVQNGWSGVLVNGQVRDTPVLARMPLGVHALGAMPNRPAAMAPAQAGEQVRIHGVTVRTGDWLYADTDGVIVLARRHVPAGG</sequence>
<dbReference type="Proteomes" id="UP000239477">
    <property type="component" value="Chromosome"/>
</dbReference>
<comment type="subunit">
    <text evidence="4 10">Homotrimer.</text>
</comment>
<evidence type="ECO:0000256" key="1">
    <source>
        <dbReference type="ARBA" id="ARBA00001342"/>
    </source>
</evidence>
<dbReference type="InterPro" id="IPR005493">
    <property type="entry name" value="RraA/RraA-like"/>
</dbReference>
<evidence type="ECO:0000313" key="12">
    <source>
        <dbReference type="Proteomes" id="UP000239477"/>
    </source>
</evidence>
<keyword evidence="9" id="KW-0460">Magnesium</keyword>
<dbReference type="GO" id="GO:0047443">
    <property type="term" value="F:4-hydroxy-4-methyl-2-oxoglutarate aldolase activity"/>
    <property type="evidence" value="ECO:0007669"/>
    <property type="project" value="UniProtKB-EC"/>
</dbReference>
<dbReference type="PANTHER" id="PTHR33254:SF4">
    <property type="entry name" value="4-HYDROXY-4-METHYL-2-OXOGLUTARATE ALDOLASE 3-RELATED"/>
    <property type="match status" value="1"/>
</dbReference>
<dbReference type="EMBL" id="CP023270">
    <property type="protein sequence ID" value="AVJ30031.1"/>
    <property type="molecule type" value="Genomic_DNA"/>
</dbReference>
<dbReference type="GO" id="GO:0008428">
    <property type="term" value="F:ribonuclease inhibitor activity"/>
    <property type="evidence" value="ECO:0007669"/>
    <property type="project" value="InterPro"/>
</dbReference>
<comment type="function">
    <text evidence="7 10">Catalyzes the aldol cleavage of 4-hydroxy-4-methyl-2-oxoglutarate (HMG) into 2 molecules of pyruvate. Also contains a secondary oxaloacetate (OAA) decarboxylase activity due to the common pyruvate enolate transition state formed following C-C bond cleavage in the retro-aldol and decarboxylation reactions.</text>
</comment>
<feature type="binding site" evidence="9">
    <location>
        <position position="123"/>
    </location>
    <ligand>
        <name>substrate</name>
    </ligand>
</feature>
<comment type="similarity">
    <text evidence="3 10">Belongs to the class II aldolase/RraA-like family.</text>
</comment>
<dbReference type="EC" id="4.1.3.17" evidence="10"/>
<dbReference type="NCBIfam" id="NF006875">
    <property type="entry name" value="PRK09372.1"/>
    <property type="match status" value="1"/>
</dbReference>
<keyword evidence="12" id="KW-1185">Reference proteome</keyword>
<evidence type="ECO:0000256" key="9">
    <source>
        <dbReference type="PIRSR" id="PIRSR605493-1"/>
    </source>
</evidence>
<accession>A0A2S0IDC0</accession>
<dbReference type="NCBIfam" id="TIGR01935">
    <property type="entry name" value="NOT-MenG"/>
    <property type="match status" value="1"/>
</dbReference>
<dbReference type="EC" id="4.1.1.112" evidence="10"/>
<gene>
    <name evidence="11" type="ORF">CLM73_24635</name>
</gene>
<name>A0A2S0IDC0_9BURK</name>
<dbReference type="Gene3D" id="3.50.30.40">
    <property type="entry name" value="Ribonuclease E inhibitor RraA/RraA-like"/>
    <property type="match status" value="1"/>
</dbReference>
<organism evidence="11 12">
    <name type="scientific">Achromobacter spanius</name>
    <dbReference type="NCBI Taxonomy" id="217203"/>
    <lineage>
        <taxon>Bacteria</taxon>
        <taxon>Pseudomonadati</taxon>
        <taxon>Pseudomonadota</taxon>
        <taxon>Betaproteobacteria</taxon>
        <taxon>Burkholderiales</taxon>
        <taxon>Alcaligenaceae</taxon>
        <taxon>Achromobacter</taxon>
    </lineage>
</organism>
<evidence type="ECO:0000256" key="7">
    <source>
        <dbReference type="ARBA" id="ARBA00025046"/>
    </source>
</evidence>
<comment type="cofactor">
    <cofactor evidence="9">
        <name>Mg(2+)</name>
        <dbReference type="ChEBI" id="CHEBI:18420"/>
    </cofactor>
</comment>
<dbReference type="Pfam" id="PF03737">
    <property type="entry name" value="RraA-like"/>
    <property type="match status" value="1"/>
</dbReference>
<comment type="cofactor">
    <cofactor evidence="2 10">
        <name>a divalent metal cation</name>
        <dbReference type="ChEBI" id="CHEBI:60240"/>
    </cofactor>
</comment>
<dbReference type="GO" id="GO:0046872">
    <property type="term" value="F:metal ion binding"/>
    <property type="evidence" value="ECO:0007669"/>
    <property type="project" value="UniProtKB-KW"/>
</dbReference>
<keyword evidence="6 10" id="KW-0456">Lyase</keyword>
<dbReference type="PANTHER" id="PTHR33254">
    <property type="entry name" value="4-HYDROXY-4-METHYL-2-OXOGLUTARATE ALDOLASE 3-RELATED"/>
    <property type="match status" value="1"/>
</dbReference>
<keyword evidence="5 9" id="KW-0479">Metal-binding</keyword>